<name>A0A915A2X9_PARUN</name>
<dbReference type="AlphaFoldDB" id="A0A915A2X9"/>
<organism evidence="2 3">
    <name type="scientific">Parascaris univalens</name>
    <name type="common">Nematode worm</name>
    <dbReference type="NCBI Taxonomy" id="6257"/>
    <lineage>
        <taxon>Eukaryota</taxon>
        <taxon>Metazoa</taxon>
        <taxon>Ecdysozoa</taxon>
        <taxon>Nematoda</taxon>
        <taxon>Chromadorea</taxon>
        <taxon>Rhabditida</taxon>
        <taxon>Spirurina</taxon>
        <taxon>Ascaridomorpha</taxon>
        <taxon>Ascaridoidea</taxon>
        <taxon>Ascarididae</taxon>
        <taxon>Parascaris</taxon>
    </lineage>
</organism>
<reference evidence="3 4" key="1">
    <citation type="submission" date="2022-11" db="UniProtKB">
        <authorList>
            <consortium name="WormBaseParasite"/>
        </authorList>
    </citation>
    <scope>IDENTIFICATION</scope>
</reference>
<dbReference type="Proteomes" id="UP000887569">
    <property type="component" value="Unplaced"/>
</dbReference>
<feature type="compositionally biased region" description="Low complexity" evidence="1">
    <location>
        <begin position="11"/>
        <end position="29"/>
    </location>
</feature>
<accession>A0A915A2X9</accession>
<protein>
    <submittedName>
        <fullName evidence="3 4">Uncharacterized protein</fullName>
    </submittedName>
</protein>
<evidence type="ECO:0000313" key="4">
    <source>
        <dbReference type="WBParaSite" id="PgE282_g001_t02"/>
    </source>
</evidence>
<evidence type="ECO:0000313" key="3">
    <source>
        <dbReference type="WBParaSite" id="PgE282_g001_t01"/>
    </source>
</evidence>
<dbReference type="WBParaSite" id="PgE282_g001_t02">
    <property type="protein sequence ID" value="PgE282_g001_t02"/>
    <property type="gene ID" value="PgE282_g001"/>
</dbReference>
<evidence type="ECO:0000313" key="2">
    <source>
        <dbReference type="Proteomes" id="UP000887569"/>
    </source>
</evidence>
<keyword evidence="2" id="KW-1185">Reference proteome</keyword>
<feature type="region of interest" description="Disordered" evidence="1">
    <location>
        <begin position="1"/>
        <end position="48"/>
    </location>
</feature>
<proteinExistence type="predicted"/>
<evidence type="ECO:0000256" key="1">
    <source>
        <dbReference type="SAM" id="MobiDB-lite"/>
    </source>
</evidence>
<dbReference type="WBParaSite" id="PgE282_g001_t01">
    <property type="protein sequence ID" value="PgE282_g001_t01"/>
    <property type="gene ID" value="PgE282_g001"/>
</dbReference>
<sequence>MSSTRTSEIGSHMSSSVVSPVSATASVHTQNDVTKSISHEMASGGEKQHSDGYWVDFVIVAASKKRGHRQLQVEADCPKFEPDNVRINKKNVHCLKEDDL</sequence>